<dbReference type="AlphaFoldDB" id="A0A9W9H0W1"/>
<dbReference type="OrthoDB" id="66144at2759"/>
<feature type="domain" description="Methyltransferase type 11" evidence="1">
    <location>
        <begin position="78"/>
        <end position="197"/>
    </location>
</feature>
<dbReference type="RefSeq" id="XP_056522447.1">
    <property type="nucleotide sequence ID" value="XM_056665497.1"/>
</dbReference>
<comment type="caution">
    <text evidence="2">The sequence shown here is derived from an EMBL/GenBank/DDBJ whole genome shotgun (WGS) entry which is preliminary data.</text>
</comment>
<organism evidence="2 3">
    <name type="scientific">Penicillium bovifimosum</name>
    <dbReference type="NCBI Taxonomy" id="126998"/>
    <lineage>
        <taxon>Eukaryota</taxon>
        <taxon>Fungi</taxon>
        <taxon>Dikarya</taxon>
        <taxon>Ascomycota</taxon>
        <taxon>Pezizomycotina</taxon>
        <taxon>Eurotiomycetes</taxon>
        <taxon>Eurotiomycetidae</taxon>
        <taxon>Eurotiales</taxon>
        <taxon>Aspergillaceae</taxon>
        <taxon>Penicillium</taxon>
    </lineage>
</organism>
<dbReference type="PANTHER" id="PTHR43464">
    <property type="entry name" value="METHYLTRANSFERASE"/>
    <property type="match status" value="1"/>
</dbReference>
<keyword evidence="3" id="KW-1185">Reference proteome</keyword>
<proteinExistence type="predicted"/>
<evidence type="ECO:0000259" key="1">
    <source>
        <dbReference type="Pfam" id="PF08241"/>
    </source>
</evidence>
<accession>A0A9W9H0W1</accession>
<protein>
    <recommendedName>
        <fullName evidence="1">Methyltransferase type 11 domain-containing protein</fullName>
    </recommendedName>
</protein>
<sequence>MTQTIQELLAKSSATSQPTRYVDTVEAYDNWAEVYDTDGNFLQRLDTIEMQTLLPNIINLIDNQFKPTPNSPPHPIILDLGCGTGRNTMSLLSALYTANRADRFSVVGLDASRGMLEVARTAVGEYVKKTAAMSDTPASAVELGILDLLQPDLRLPGSLCAERAAGVISTLVLEHIPLERFFAAAAGLIRTGGYLLVTNMHAEMGRRSQAGVYGCLWGEDSAYELLS</sequence>
<dbReference type="CDD" id="cd02440">
    <property type="entry name" value="AdoMet_MTases"/>
    <property type="match status" value="1"/>
</dbReference>
<dbReference type="Pfam" id="PF08241">
    <property type="entry name" value="Methyltransf_11"/>
    <property type="match status" value="1"/>
</dbReference>
<gene>
    <name evidence="2" type="ORF">N7515_004753</name>
</gene>
<reference evidence="2" key="1">
    <citation type="submission" date="2022-11" db="EMBL/GenBank/DDBJ databases">
        <authorList>
            <person name="Petersen C."/>
        </authorList>
    </citation>
    <scope>NUCLEOTIDE SEQUENCE</scope>
    <source>
        <strain evidence="2">IBT 22155</strain>
    </source>
</reference>
<evidence type="ECO:0000313" key="2">
    <source>
        <dbReference type="EMBL" id="KAJ5135475.1"/>
    </source>
</evidence>
<dbReference type="Gene3D" id="3.40.50.150">
    <property type="entry name" value="Vaccinia Virus protein VP39"/>
    <property type="match status" value="1"/>
</dbReference>
<reference evidence="2" key="2">
    <citation type="journal article" date="2023" name="IMA Fungus">
        <title>Comparative genomic study of the Penicillium genus elucidates a diverse pangenome and 15 lateral gene transfer events.</title>
        <authorList>
            <person name="Petersen C."/>
            <person name="Sorensen T."/>
            <person name="Nielsen M.R."/>
            <person name="Sondergaard T.E."/>
            <person name="Sorensen J.L."/>
            <person name="Fitzpatrick D.A."/>
            <person name="Frisvad J.C."/>
            <person name="Nielsen K.L."/>
        </authorList>
    </citation>
    <scope>NUCLEOTIDE SEQUENCE</scope>
    <source>
        <strain evidence="2">IBT 22155</strain>
    </source>
</reference>
<dbReference type="PANTHER" id="PTHR43464:SF52">
    <property type="entry name" value="PUTATIVE-RELATED"/>
    <property type="match status" value="1"/>
</dbReference>
<dbReference type="InterPro" id="IPR013216">
    <property type="entry name" value="Methyltransf_11"/>
</dbReference>
<evidence type="ECO:0000313" key="3">
    <source>
        <dbReference type="Proteomes" id="UP001149079"/>
    </source>
</evidence>
<dbReference type="SUPFAM" id="SSF53335">
    <property type="entry name" value="S-adenosyl-L-methionine-dependent methyltransferases"/>
    <property type="match status" value="1"/>
</dbReference>
<name>A0A9W9H0W1_9EURO</name>
<dbReference type="InterPro" id="IPR029063">
    <property type="entry name" value="SAM-dependent_MTases_sf"/>
</dbReference>
<dbReference type="Proteomes" id="UP001149079">
    <property type="component" value="Unassembled WGS sequence"/>
</dbReference>
<dbReference type="GO" id="GO:0010420">
    <property type="term" value="F:polyprenyldihydroxybenzoate methyltransferase activity"/>
    <property type="evidence" value="ECO:0007669"/>
    <property type="project" value="TreeGrafter"/>
</dbReference>
<dbReference type="GeneID" id="81404667"/>
<dbReference type="EMBL" id="JAPQKL010000004">
    <property type="protein sequence ID" value="KAJ5135475.1"/>
    <property type="molecule type" value="Genomic_DNA"/>
</dbReference>